<organism evidence="1 2">
    <name type="scientific">Acetobacter pasteurianus subsp. pasteurianus</name>
    <dbReference type="NCBI Taxonomy" id="481145"/>
    <lineage>
        <taxon>Bacteria</taxon>
        <taxon>Pseudomonadati</taxon>
        <taxon>Pseudomonadota</taxon>
        <taxon>Alphaproteobacteria</taxon>
        <taxon>Acetobacterales</taxon>
        <taxon>Acetobacteraceae</taxon>
        <taxon>Acetobacter</taxon>
    </lineage>
</organism>
<reference evidence="1 2" key="1">
    <citation type="submission" date="2017-06" db="EMBL/GenBank/DDBJ databases">
        <title>Genome sequence of Acetobacter pasteurianus subsp. pasteurianus strain SRCM101468.</title>
        <authorList>
            <person name="Cho S.H."/>
        </authorList>
    </citation>
    <scope>NUCLEOTIDE SEQUENCE [LARGE SCALE GENOMIC DNA]</scope>
    <source>
        <strain evidence="1 2">SRCM101468</strain>
    </source>
</reference>
<gene>
    <name evidence="1" type="ORF">S101468_02070</name>
</gene>
<protein>
    <submittedName>
        <fullName evidence="1">Uncharacterized protein</fullName>
    </submittedName>
</protein>
<sequence length="99" mass="11045">MKSGYMRSHVTLVTDVTGKNYYSPHVRARARVEGNGNNLSHLSHLSQTDELEAIAQLVDRLLPDRRDPEAFHAAKSEAVGRLRGLIRRIRLGNEGKRGG</sequence>
<evidence type="ECO:0000313" key="1">
    <source>
        <dbReference type="EMBL" id="ASC06297.1"/>
    </source>
</evidence>
<name>A0AAC9SRV3_ACEPA</name>
<proteinExistence type="predicted"/>
<dbReference type="Proteomes" id="UP000196816">
    <property type="component" value="Chromosome"/>
</dbReference>
<evidence type="ECO:0000313" key="2">
    <source>
        <dbReference type="Proteomes" id="UP000196816"/>
    </source>
</evidence>
<dbReference type="EMBL" id="CP021922">
    <property type="protein sequence ID" value="ASC06297.1"/>
    <property type="molecule type" value="Genomic_DNA"/>
</dbReference>
<dbReference type="AlphaFoldDB" id="A0AAC9SRV3"/>
<accession>A0AAC9SRV3</accession>